<organism evidence="3">
    <name type="scientific">marine metagenome</name>
    <dbReference type="NCBI Taxonomy" id="408172"/>
    <lineage>
        <taxon>unclassified sequences</taxon>
        <taxon>metagenomes</taxon>
        <taxon>ecological metagenomes</taxon>
    </lineage>
</organism>
<evidence type="ECO:0000313" key="3">
    <source>
        <dbReference type="EMBL" id="SVA24026.1"/>
    </source>
</evidence>
<evidence type="ECO:0000256" key="1">
    <source>
        <dbReference type="ARBA" id="ARBA00001933"/>
    </source>
</evidence>
<dbReference type="GO" id="GO:0008483">
    <property type="term" value="F:transaminase activity"/>
    <property type="evidence" value="ECO:0007669"/>
    <property type="project" value="InterPro"/>
</dbReference>
<dbReference type="GO" id="GO:0030170">
    <property type="term" value="F:pyridoxal phosphate binding"/>
    <property type="evidence" value="ECO:0007669"/>
    <property type="project" value="InterPro"/>
</dbReference>
<dbReference type="Gene3D" id="3.90.1150.10">
    <property type="entry name" value="Aspartate Aminotransferase, domain 1"/>
    <property type="match status" value="1"/>
</dbReference>
<feature type="non-terminal residue" evidence="3">
    <location>
        <position position="1"/>
    </location>
</feature>
<accession>A0A381U719</accession>
<sequence length="450" mass="49070">LAIEGINMSGIVQKEIEKYVARTPGSYKRQKEAEKVLPGGSSRGTAYFEPYPHFIESGHDHYIVDVDGNEYLDFMINATSLILGHANANVADVIKDQADKGVAFSGPTDSQISLAKILTNRIPSVDTIRFTNSGTEGTLMAIRAARQFTGREKIVKIEGGYHGSHEYVAVSVYPSKNSLDPDKTTAIPEYSNQPDSVLADVIVVPYNDIEETTRMIEENSETVACVIMEPIVSSFGYTPANLDYLEFVREITTRLGIILIYDEVQSFRVAPGGAQELFGVVPDMTTLGKIIGGGMPVGAFGGRRDIMDLFDPTNGGADIAHAGTFNANPVTMRAGEVVMNALTPDVYEAMNNLGEKLRNQLRAVFDELEVDAQVTGVGSLFGIHFTQDSIRNYRDVINADSDMKRAFFVGMLNEGILLQSGAAGALNVFSDENHVNQLVNSARKVVQRIR</sequence>
<dbReference type="InterPro" id="IPR015422">
    <property type="entry name" value="PyrdxlP-dep_Trfase_small"/>
</dbReference>
<dbReference type="Pfam" id="PF00202">
    <property type="entry name" value="Aminotran_3"/>
    <property type="match status" value="1"/>
</dbReference>
<dbReference type="Gene3D" id="3.40.640.10">
    <property type="entry name" value="Type I PLP-dependent aspartate aminotransferase-like (Major domain)"/>
    <property type="match status" value="1"/>
</dbReference>
<dbReference type="SUPFAM" id="SSF53383">
    <property type="entry name" value="PLP-dependent transferases"/>
    <property type="match status" value="1"/>
</dbReference>
<dbReference type="CDD" id="cd00610">
    <property type="entry name" value="OAT_like"/>
    <property type="match status" value="1"/>
</dbReference>
<evidence type="ECO:0008006" key="4">
    <source>
        <dbReference type="Google" id="ProtNLM"/>
    </source>
</evidence>
<reference evidence="3" key="1">
    <citation type="submission" date="2018-05" db="EMBL/GenBank/DDBJ databases">
        <authorList>
            <person name="Lanie J.A."/>
            <person name="Ng W.-L."/>
            <person name="Kazmierczak K.M."/>
            <person name="Andrzejewski T.M."/>
            <person name="Davidsen T.M."/>
            <person name="Wayne K.J."/>
            <person name="Tettelin H."/>
            <person name="Glass J.I."/>
            <person name="Rusch D."/>
            <person name="Podicherti R."/>
            <person name="Tsui H.-C.T."/>
            <person name="Winkler M.E."/>
        </authorList>
    </citation>
    <scope>NUCLEOTIDE SEQUENCE</scope>
</reference>
<proteinExistence type="predicted"/>
<dbReference type="AlphaFoldDB" id="A0A381U719"/>
<keyword evidence="2" id="KW-0663">Pyridoxal phosphate</keyword>
<name>A0A381U719_9ZZZZ</name>
<protein>
    <recommendedName>
        <fullName evidence="4">Glutamate-1-semialdehyde 2,1-aminomutase</fullName>
    </recommendedName>
</protein>
<comment type="cofactor">
    <cofactor evidence="1">
        <name>pyridoxal 5'-phosphate</name>
        <dbReference type="ChEBI" id="CHEBI:597326"/>
    </cofactor>
</comment>
<dbReference type="InterPro" id="IPR015424">
    <property type="entry name" value="PyrdxlP-dep_Trfase"/>
</dbReference>
<dbReference type="InterPro" id="IPR005814">
    <property type="entry name" value="Aminotrans_3"/>
</dbReference>
<gene>
    <name evidence="3" type="ORF">METZ01_LOCUS76880</name>
</gene>
<dbReference type="PANTHER" id="PTHR43713:SF3">
    <property type="entry name" value="GLUTAMATE-1-SEMIALDEHYDE 2,1-AMINOMUTASE 1, CHLOROPLASTIC-RELATED"/>
    <property type="match status" value="1"/>
</dbReference>
<dbReference type="InterPro" id="IPR015421">
    <property type="entry name" value="PyrdxlP-dep_Trfase_major"/>
</dbReference>
<dbReference type="PANTHER" id="PTHR43713">
    <property type="entry name" value="GLUTAMATE-1-SEMIALDEHYDE 2,1-AMINOMUTASE"/>
    <property type="match status" value="1"/>
</dbReference>
<evidence type="ECO:0000256" key="2">
    <source>
        <dbReference type="ARBA" id="ARBA00022898"/>
    </source>
</evidence>
<dbReference type="EMBL" id="UINC01005862">
    <property type="protein sequence ID" value="SVA24026.1"/>
    <property type="molecule type" value="Genomic_DNA"/>
</dbReference>